<evidence type="ECO:0000256" key="6">
    <source>
        <dbReference type="ARBA" id="ARBA00022603"/>
    </source>
</evidence>
<evidence type="ECO:0000256" key="5">
    <source>
        <dbReference type="ARBA" id="ARBA00022490"/>
    </source>
</evidence>
<comment type="similarity">
    <text evidence="3">Belongs to the exportin family.</text>
</comment>
<organism evidence="14 15">
    <name type="scientific">Crotalus adamanteus</name>
    <name type="common">Eastern diamondback rattlesnake</name>
    <dbReference type="NCBI Taxonomy" id="8729"/>
    <lineage>
        <taxon>Eukaryota</taxon>
        <taxon>Metazoa</taxon>
        <taxon>Chordata</taxon>
        <taxon>Craniata</taxon>
        <taxon>Vertebrata</taxon>
        <taxon>Euteleostomi</taxon>
        <taxon>Lepidosauria</taxon>
        <taxon>Squamata</taxon>
        <taxon>Bifurcata</taxon>
        <taxon>Unidentata</taxon>
        <taxon>Episquamata</taxon>
        <taxon>Toxicofera</taxon>
        <taxon>Serpentes</taxon>
        <taxon>Colubroidea</taxon>
        <taxon>Viperidae</taxon>
        <taxon>Crotalinae</taxon>
        <taxon>Crotalus</taxon>
    </lineage>
</organism>
<evidence type="ECO:0000256" key="10">
    <source>
        <dbReference type="ARBA" id="ARBA00049497"/>
    </source>
</evidence>
<dbReference type="InterPro" id="IPR016024">
    <property type="entry name" value="ARM-type_fold"/>
</dbReference>
<dbReference type="EC" id="2.1.1.-" evidence="11"/>
<dbReference type="GO" id="GO:0032259">
    <property type="term" value="P:methylation"/>
    <property type="evidence" value="ECO:0007669"/>
    <property type="project" value="UniProtKB-KW"/>
</dbReference>
<dbReference type="Gene3D" id="1.25.10.10">
    <property type="entry name" value="Leucine-rich Repeat Variant"/>
    <property type="match status" value="2"/>
</dbReference>
<comment type="caution">
    <text evidence="11">Was originally thought to be an N(6)-adenine-specific DNA methyltransferase based on primary sequence and predicted secondary structure.</text>
</comment>
<dbReference type="EMBL" id="JAOTOJ010000004">
    <property type="protein sequence ID" value="KAK9402419.1"/>
    <property type="molecule type" value="Genomic_DNA"/>
</dbReference>
<dbReference type="InterPro" id="IPR011989">
    <property type="entry name" value="ARM-like"/>
</dbReference>
<dbReference type="InterPro" id="IPR044189">
    <property type="entry name" value="XPO4/7-like"/>
</dbReference>
<keyword evidence="6 11" id="KW-0489">Methyltransferase</keyword>
<dbReference type="HAMAP" id="MF_03187">
    <property type="entry name" value="Methyltr_EFM5"/>
    <property type="match status" value="1"/>
</dbReference>
<comment type="similarity">
    <text evidence="11">Belongs to the class I-like SAM-binding methyltransferase superfamily. EFM5 family.</text>
</comment>
<evidence type="ECO:0000256" key="11">
    <source>
        <dbReference type="HAMAP-Rule" id="MF_03187"/>
    </source>
</evidence>
<dbReference type="InterPro" id="IPR014877">
    <property type="entry name" value="XPO1_C_dom"/>
</dbReference>
<dbReference type="GO" id="GO:0005049">
    <property type="term" value="F:nuclear export signal receptor activity"/>
    <property type="evidence" value="ECO:0007669"/>
    <property type="project" value="InterPro"/>
</dbReference>
<evidence type="ECO:0000256" key="3">
    <source>
        <dbReference type="ARBA" id="ARBA00009466"/>
    </source>
</evidence>
<keyword evidence="15" id="KW-1185">Reference proteome</keyword>
<dbReference type="InterPro" id="IPR019369">
    <property type="entry name" value="Efm5/EEF1AKMT1"/>
</dbReference>
<dbReference type="Pfam" id="PF10237">
    <property type="entry name" value="N6-adenineMlase"/>
    <property type="match status" value="1"/>
</dbReference>
<dbReference type="PANTHER" id="PTHR12596:SF1">
    <property type="entry name" value="EXPORTIN-4"/>
    <property type="match status" value="1"/>
</dbReference>
<accession>A0AAW1BJP3</accession>
<gene>
    <name evidence="11" type="primary">EEF1AKMT1</name>
    <name evidence="11" type="synonym">N6AMT2</name>
    <name evidence="14" type="ORF">NXF25_010775</name>
</gene>
<evidence type="ECO:0000256" key="12">
    <source>
        <dbReference type="SAM" id="MobiDB-lite"/>
    </source>
</evidence>
<dbReference type="InterPro" id="IPR041370">
    <property type="entry name" value="Mlase_EEF1AKMT1/ZCCHC4"/>
</dbReference>
<sequence>MMAAAAAAGGASEVIAQLESAAKVLMAPPSMVNNEQRQHAEHIFLSFRKSKSPFAVCKHILETSKVDYVLFQAATAIMEAVVREWILLEKSSIESLRTFLLTYVLQRPNLQKYVREQILLAVAVIVKRGSLDKSIDCKSIFHEVSQLISSGNPTVQTLACSILTALLSEFSSSSKTSNIGLSMEFHGNCKLIFQEDDLRQIFMLTVEVLQEFSRRENLNAQMSSVFQRYLALANQVLSWNFLPPNLGRHYIAMFESSQNVMLKPTESWRETLLDSRVMELFFTVHRKIREDTDMAQDSLQCLAQLASLHGPVFPDESSQVDYLAHFIEGLLNTINGIEIEDSEAVGISSIISNLITVFPRNILTAIPNELFSSFVNCLTHLTCSFGRSAALEEVLDKDDMVYMEAYDKLLESWLTLVQDDKHFHKGFFTQHAVQVFNSYIQCHLAAPDGTRNLTANGVASREEEEISELQEDDREQFSDQLASIGMLGRIAAEHCIPLLISLLEDRVTRLHGQLQRHQQLISSAGSSSIDSKVLDDLYEDIHWLILVTGYLLANDTQGETPLIPPEIMEYSIKHSTEVDINTTLQILGSPGEKASSIPGYNRTDSVIRLLSSVLRVSEVESRAIRADLTYLLSPQMGKDIVWFLKRWAKTYLLVDEKLYDQISLPFNTAFGADTEGAQWIVGYLLEKVISNLAVWSSEQDLANDTVQLLVTLVERRERANLVIQCENWWNLAKQFARRNPPLHILSSSVQRTLMKALVLGGFAHMDGDTKQQYWTEVLQPLQQRFLNVINQENFQQICQEEEVKQEITATLEALCGIAEATQIDNVAILFNFLMDFLTNCIGLMEVYKNTPETVNLIIEVFVEVAHKQICYLGESKAMNLYEACLTLLQVYSKNNLGRQRIDVTAEEDQYQDLLLIMELLTNLLSKEFIDFSDTDEVFRGHEPGQATNRSVSAADVVLYGVNLILPLMSQDLLKFPSLCNQYYKLITFICEIFPEKIPQLPEDLFKSLMYSLELGMTSMSSDVCQLCLEALTPLAEQCAKTQESESSLFLATRHFLKMVFDMLVLQKHNTEMTAAAGEAFYTLVCLHQAEYSELVETLLSSQQDPIIYQRLADAFNKLTASSTPPTLDRKQKMAFLKSLEDFINQLSVLPKRRSSFRGRGRRSGLGYRAEERRSSGKKGKGKRRAGAERPRQLLTKGSLSRALYPEMNDDDDDVPQLSSEALAALQEFYVEQQRREAKTTDKTHSYSVGSIEENWQLSQFWYDPETAFCLANEAIRTAGKGGRIACVSAPSVYQKLKEQDSQDFSTCILEYDQRFSVYGTEYIFYDYNSPLKLPTHLGAHSFDIVLADPPYLSEECLKKIAETIKYLTKGKILLCTGLIMEEYAVKYLGVKMCKFVPKHARNLANEFRCYVNYDSGLDLDSGS</sequence>
<dbReference type="GO" id="GO:0006611">
    <property type="term" value="P:protein export from nucleus"/>
    <property type="evidence" value="ECO:0007669"/>
    <property type="project" value="TreeGrafter"/>
</dbReference>
<dbReference type="InterPro" id="IPR002052">
    <property type="entry name" value="DNA_methylase_N6_adenine_CS"/>
</dbReference>
<protein>
    <recommendedName>
        <fullName evidence="11">EEF1A lysine methyltransferase 1</fullName>
        <ecNumber evidence="11">2.1.1.-</ecNumber>
    </recommendedName>
    <alternativeName>
        <fullName evidence="11">N(6)-adenine-specific DNA methyltransferase 2</fullName>
    </alternativeName>
    <alternativeName>
        <fullName evidence="11">Protein-lysine N-methyltransferase N6AMT2</fullName>
    </alternativeName>
</protein>
<keyword evidence="8" id="KW-0653">Protein transport</keyword>
<feature type="region of interest" description="Disordered" evidence="12">
    <location>
        <begin position="1153"/>
        <end position="1192"/>
    </location>
</feature>
<evidence type="ECO:0000313" key="15">
    <source>
        <dbReference type="Proteomes" id="UP001474421"/>
    </source>
</evidence>
<dbReference type="FunFam" id="1.25.10.10:FF:000077">
    <property type="entry name" value="Exportin 4"/>
    <property type="match status" value="1"/>
</dbReference>
<dbReference type="Pfam" id="PF08767">
    <property type="entry name" value="CRM1_C"/>
    <property type="match status" value="1"/>
</dbReference>
<keyword evidence="9" id="KW-0539">Nucleus</keyword>
<evidence type="ECO:0000256" key="4">
    <source>
        <dbReference type="ARBA" id="ARBA00022448"/>
    </source>
</evidence>
<evidence type="ECO:0000256" key="8">
    <source>
        <dbReference type="ARBA" id="ARBA00022927"/>
    </source>
</evidence>
<name>A0AAW1BJP3_CROAD</name>
<evidence type="ECO:0000313" key="14">
    <source>
        <dbReference type="EMBL" id="KAK9402419.1"/>
    </source>
</evidence>
<dbReference type="SUPFAM" id="SSF48371">
    <property type="entry name" value="ARM repeat"/>
    <property type="match status" value="1"/>
</dbReference>
<dbReference type="GO" id="GO:0016279">
    <property type="term" value="F:protein-lysine N-methyltransferase activity"/>
    <property type="evidence" value="ECO:0007669"/>
    <property type="project" value="UniProtKB-UniRule"/>
</dbReference>
<dbReference type="GO" id="GO:0003676">
    <property type="term" value="F:nucleic acid binding"/>
    <property type="evidence" value="ECO:0007669"/>
    <property type="project" value="InterPro"/>
</dbReference>
<feature type="compositionally biased region" description="Basic residues" evidence="12">
    <location>
        <begin position="1153"/>
        <end position="1162"/>
    </location>
</feature>
<keyword evidence="4" id="KW-0813">Transport</keyword>
<evidence type="ECO:0000259" key="13">
    <source>
        <dbReference type="Pfam" id="PF08767"/>
    </source>
</evidence>
<dbReference type="PROSITE" id="PS00092">
    <property type="entry name" value="N6_MTASE"/>
    <property type="match status" value="1"/>
</dbReference>
<dbReference type="PANTHER" id="PTHR12596">
    <property type="entry name" value="EXPORTIN 4,7-RELATED"/>
    <property type="match status" value="1"/>
</dbReference>
<comment type="caution">
    <text evidence="14">The sequence shown here is derived from an EMBL/GenBank/DDBJ whole genome shotgun (WGS) entry which is preliminary data.</text>
</comment>
<dbReference type="Proteomes" id="UP001474421">
    <property type="component" value="Unassembled WGS sequence"/>
</dbReference>
<feature type="domain" description="Exportin-1 C-terminal" evidence="13">
    <location>
        <begin position="965"/>
        <end position="1074"/>
    </location>
</feature>
<dbReference type="FunFam" id="1.25.10.10:FF:000130">
    <property type="entry name" value="Exportin 4"/>
    <property type="match status" value="1"/>
</dbReference>
<feature type="compositionally biased region" description="Basic residues" evidence="12">
    <location>
        <begin position="1175"/>
        <end position="1184"/>
    </location>
</feature>
<comment type="subcellular location">
    <subcellularLocation>
        <location evidence="2 11">Cytoplasm</location>
    </subcellularLocation>
    <subcellularLocation>
        <location evidence="1">Nucleus</location>
    </subcellularLocation>
</comment>
<evidence type="ECO:0000256" key="1">
    <source>
        <dbReference type="ARBA" id="ARBA00004123"/>
    </source>
</evidence>
<evidence type="ECO:0000256" key="7">
    <source>
        <dbReference type="ARBA" id="ARBA00022679"/>
    </source>
</evidence>
<comment type="function">
    <text evidence="11">Protein-lysine methyltransferase that selectively catalyzes the trimethylation of EEF1A at 'Lys-79'.</text>
</comment>
<reference evidence="14 15" key="1">
    <citation type="journal article" date="2024" name="Proc. Natl. Acad. Sci. U.S.A.">
        <title>The genetic regulatory architecture and epigenomic basis for age-related changes in rattlesnake venom.</title>
        <authorList>
            <person name="Hogan M.P."/>
            <person name="Holding M.L."/>
            <person name="Nystrom G.S."/>
            <person name="Colston T.J."/>
            <person name="Bartlett D.A."/>
            <person name="Mason A.J."/>
            <person name="Ellsworth S.A."/>
            <person name="Rautsaw R.M."/>
            <person name="Lawrence K.C."/>
            <person name="Strickland J.L."/>
            <person name="He B."/>
            <person name="Fraser P."/>
            <person name="Margres M.J."/>
            <person name="Gilbert D.M."/>
            <person name="Gibbs H.L."/>
            <person name="Parkinson C.L."/>
            <person name="Rokyta D.R."/>
        </authorList>
    </citation>
    <scope>NUCLEOTIDE SEQUENCE [LARGE SCALE GENOMIC DNA]</scope>
    <source>
        <strain evidence="14">DRR0105</strain>
    </source>
</reference>
<keyword evidence="7 11" id="KW-0808">Transferase</keyword>
<proteinExistence type="inferred from homology"/>
<comment type="catalytic activity">
    <reaction evidence="10">
        <text>L-lysyl-[protein] + 3 S-adenosyl-L-methionine = N(6),N(6),N(6)-trimethyl-L-lysyl-[protein] + 3 S-adenosyl-L-homocysteine + 3 H(+)</text>
        <dbReference type="Rhea" id="RHEA:54192"/>
        <dbReference type="Rhea" id="RHEA-COMP:9752"/>
        <dbReference type="Rhea" id="RHEA-COMP:13826"/>
        <dbReference type="ChEBI" id="CHEBI:15378"/>
        <dbReference type="ChEBI" id="CHEBI:29969"/>
        <dbReference type="ChEBI" id="CHEBI:57856"/>
        <dbReference type="ChEBI" id="CHEBI:59789"/>
        <dbReference type="ChEBI" id="CHEBI:61961"/>
    </reaction>
    <physiologicalReaction direction="left-to-right" evidence="10">
        <dbReference type="Rhea" id="RHEA:54193"/>
    </physiologicalReaction>
</comment>
<dbReference type="GO" id="GO:0005643">
    <property type="term" value="C:nuclear pore"/>
    <property type="evidence" value="ECO:0007669"/>
    <property type="project" value="TreeGrafter"/>
</dbReference>
<keyword evidence="5 11" id="KW-0963">Cytoplasm</keyword>
<evidence type="ECO:0000256" key="9">
    <source>
        <dbReference type="ARBA" id="ARBA00023242"/>
    </source>
</evidence>
<evidence type="ECO:0000256" key="2">
    <source>
        <dbReference type="ARBA" id="ARBA00004496"/>
    </source>
</evidence>
<dbReference type="GO" id="GO:0005737">
    <property type="term" value="C:cytoplasm"/>
    <property type="evidence" value="ECO:0007669"/>
    <property type="project" value="UniProtKB-SubCell"/>
</dbReference>